<keyword evidence="2" id="KW-0472">Membrane</keyword>
<sequence>MEFVIYDCHRPQTVAKTDLRPLLGKLSKNIGYNLLIIAFAVGLYAASPSLVKEAIFRFGPKQQEINAKATFGQINREEEITRQKLIAQEAEGYGVTTDFSLVIPKINAKAQIIPNVDPGNKEEYTAALKQGIAHAYGTDFPGGGGNIFLFSHSTNVQSNVATYNAIFYLLKELEAGDKVIVFYAGQKFEYQVSGKETVEADNTGWLTPDVNGEKLILQTCWPPGTSLKRLIVIAKPV</sequence>
<organism evidence="3 4">
    <name type="scientific">Candidatus Shapirobacteria bacterium CG11_big_fil_rev_8_21_14_0_20_40_12</name>
    <dbReference type="NCBI Taxonomy" id="1974889"/>
    <lineage>
        <taxon>Bacteria</taxon>
        <taxon>Candidatus Shapironibacteriota</taxon>
    </lineage>
</organism>
<dbReference type="GO" id="GO:0016787">
    <property type="term" value="F:hydrolase activity"/>
    <property type="evidence" value="ECO:0007669"/>
    <property type="project" value="UniProtKB-KW"/>
</dbReference>
<comment type="caution">
    <text evidence="3">The sequence shown here is derived from an EMBL/GenBank/DDBJ whole genome shotgun (WGS) entry which is preliminary data.</text>
</comment>
<dbReference type="Proteomes" id="UP000231371">
    <property type="component" value="Unassembled WGS sequence"/>
</dbReference>
<keyword evidence="2" id="KW-1133">Transmembrane helix</keyword>
<dbReference type="NCBIfam" id="TIGR01076">
    <property type="entry name" value="sortase_fam"/>
    <property type="match status" value="1"/>
</dbReference>
<evidence type="ECO:0000256" key="1">
    <source>
        <dbReference type="ARBA" id="ARBA00022801"/>
    </source>
</evidence>
<evidence type="ECO:0000313" key="4">
    <source>
        <dbReference type="Proteomes" id="UP000231371"/>
    </source>
</evidence>
<dbReference type="InterPro" id="IPR023365">
    <property type="entry name" value="Sortase_dom-sf"/>
</dbReference>
<keyword evidence="2" id="KW-0812">Transmembrane</keyword>
<dbReference type="EMBL" id="PCVI01000010">
    <property type="protein sequence ID" value="PIQ70424.1"/>
    <property type="molecule type" value="Genomic_DNA"/>
</dbReference>
<dbReference type="SUPFAM" id="SSF63817">
    <property type="entry name" value="Sortase"/>
    <property type="match status" value="1"/>
</dbReference>
<reference evidence="3 4" key="1">
    <citation type="submission" date="2017-09" db="EMBL/GenBank/DDBJ databases">
        <title>Depth-based differentiation of microbial function through sediment-hosted aquifers and enrichment of novel symbionts in the deep terrestrial subsurface.</title>
        <authorList>
            <person name="Probst A.J."/>
            <person name="Ladd B."/>
            <person name="Jarett J.K."/>
            <person name="Geller-Mcgrath D.E."/>
            <person name="Sieber C.M."/>
            <person name="Emerson J.B."/>
            <person name="Anantharaman K."/>
            <person name="Thomas B.C."/>
            <person name="Malmstrom R."/>
            <person name="Stieglmeier M."/>
            <person name="Klingl A."/>
            <person name="Woyke T."/>
            <person name="Ryan C.M."/>
            <person name="Banfield J.F."/>
        </authorList>
    </citation>
    <scope>NUCLEOTIDE SEQUENCE [LARGE SCALE GENOMIC DNA]</scope>
    <source>
        <strain evidence="3">CG11_big_fil_rev_8_21_14_0_20_40_12</strain>
    </source>
</reference>
<evidence type="ECO:0008006" key="5">
    <source>
        <dbReference type="Google" id="ProtNLM"/>
    </source>
</evidence>
<evidence type="ECO:0000313" key="3">
    <source>
        <dbReference type="EMBL" id="PIQ70424.1"/>
    </source>
</evidence>
<dbReference type="InterPro" id="IPR005754">
    <property type="entry name" value="Sortase"/>
</dbReference>
<keyword evidence="1" id="KW-0378">Hydrolase</keyword>
<gene>
    <name evidence="3" type="ORF">COV89_00545</name>
</gene>
<dbReference type="InterPro" id="IPR042003">
    <property type="entry name" value="Sortase_E"/>
</dbReference>
<feature type="transmembrane region" description="Helical" evidence="2">
    <location>
        <begin position="30"/>
        <end position="51"/>
    </location>
</feature>
<name>A0A2H0KJ68_9BACT</name>
<evidence type="ECO:0000256" key="2">
    <source>
        <dbReference type="SAM" id="Phobius"/>
    </source>
</evidence>
<proteinExistence type="predicted"/>
<dbReference type="AlphaFoldDB" id="A0A2H0KJ68"/>
<dbReference type="Gene3D" id="2.40.260.10">
    <property type="entry name" value="Sortase"/>
    <property type="match status" value="1"/>
</dbReference>
<accession>A0A2H0KJ68</accession>
<protein>
    <recommendedName>
        <fullName evidence="5">Sortase</fullName>
    </recommendedName>
</protein>
<dbReference type="CDD" id="cd05830">
    <property type="entry name" value="Sortase_E"/>
    <property type="match status" value="1"/>
</dbReference>
<dbReference type="Pfam" id="PF04203">
    <property type="entry name" value="Sortase"/>
    <property type="match status" value="1"/>
</dbReference>